<dbReference type="Proteomes" id="UP000035762">
    <property type="component" value="Unassembled WGS sequence"/>
</dbReference>
<gene>
    <name evidence="1" type="ORF">BN961_02180</name>
</gene>
<name>A0A090MR97_AFIFE</name>
<dbReference type="STRING" id="1035.BN961_02180"/>
<proteinExistence type="predicted"/>
<accession>A0A090MR97</accession>
<evidence type="ECO:0000313" key="2">
    <source>
        <dbReference type="Proteomes" id="UP000035762"/>
    </source>
</evidence>
<organism evidence="1 2">
    <name type="scientific">Afipia felis</name>
    <name type="common">Cat scratch disease bacillus</name>
    <dbReference type="NCBI Taxonomy" id="1035"/>
    <lineage>
        <taxon>Bacteria</taxon>
        <taxon>Pseudomonadati</taxon>
        <taxon>Pseudomonadota</taxon>
        <taxon>Alphaproteobacteria</taxon>
        <taxon>Hyphomicrobiales</taxon>
        <taxon>Nitrobacteraceae</taxon>
        <taxon>Afipia</taxon>
    </lineage>
</organism>
<reference evidence="1 2" key="1">
    <citation type="journal article" date="2014" name="Genome Announc.">
        <title>Genome Sequence of Afipia felis Strain 76713, Isolated in Hospital Water Using an Amoeba Co-Culture Procedure.</title>
        <authorList>
            <person name="Benamar S."/>
            <person name="La Scola B."/>
            <person name="Croce O."/>
        </authorList>
    </citation>
    <scope>NUCLEOTIDE SEQUENCE [LARGE SCALE GENOMIC DNA]</scope>
    <source>
        <strain evidence="1 2">76713</strain>
    </source>
</reference>
<dbReference type="RefSeq" id="WP_048756625.1">
    <property type="nucleotide sequence ID" value="NZ_CCAZ020000001.1"/>
</dbReference>
<keyword evidence="2" id="KW-1185">Reference proteome</keyword>
<comment type="caution">
    <text evidence="1">The sequence shown here is derived from an EMBL/GenBank/DDBJ whole genome shotgun (WGS) entry which is preliminary data.</text>
</comment>
<dbReference type="EMBL" id="CCAZ020000001">
    <property type="protein sequence ID" value="CEG08762.1"/>
    <property type="molecule type" value="Genomic_DNA"/>
</dbReference>
<evidence type="ECO:0000313" key="1">
    <source>
        <dbReference type="EMBL" id="CEG08762.1"/>
    </source>
</evidence>
<protein>
    <submittedName>
        <fullName evidence="1">Uncharacterized protein</fullName>
    </submittedName>
</protein>
<dbReference type="AlphaFoldDB" id="A0A090MR97"/>
<sequence>MTKKAAQPKKPKQTSRRGLAIVHRKFGCFWAREVFDNEQTAKAYFDRYWDSFPAPKSRHPSWKEYRLVKVRQSLVYTGEVQT</sequence>